<dbReference type="Pfam" id="PF20180">
    <property type="entry name" value="UQCC2_CBP6"/>
    <property type="match status" value="1"/>
</dbReference>
<sequence>MSNHLYRKFMELANRWPNEPLKKSNRNTVLFIRSEIEKYFRNEMNSNSNSVLCEKRLKSLEQLLSNVHLTNYPHSYRSGVFGLTIAQLQEVNSEEGRKAIGLVKRPSLFSKLKSFIFSTN</sequence>
<dbReference type="Proteomes" id="UP000274756">
    <property type="component" value="Unassembled WGS sequence"/>
</dbReference>
<evidence type="ECO:0000313" key="4">
    <source>
        <dbReference type="WBParaSite" id="DME_0000556801-mRNA-1"/>
    </source>
</evidence>
<evidence type="ECO:0000313" key="1">
    <source>
        <dbReference type="EMBL" id="VDN59336.1"/>
    </source>
</evidence>
<dbReference type="Proteomes" id="UP000038040">
    <property type="component" value="Unplaced"/>
</dbReference>
<keyword evidence="3" id="KW-1185">Reference proteome</keyword>
<evidence type="ECO:0000313" key="3">
    <source>
        <dbReference type="Proteomes" id="UP000274756"/>
    </source>
</evidence>
<accession>A0A0N4UDZ0</accession>
<reference evidence="1 3" key="2">
    <citation type="submission" date="2018-11" db="EMBL/GenBank/DDBJ databases">
        <authorList>
            <consortium name="Pathogen Informatics"/>
        </authorList>
    </citation>
    <scope>NUCLEOTIDE SEQUENCE [LARGE SCALE GENOMIC DNA]</scope>
</reference>
<proteinExistence type="predicted"/>
<protein>
    <submittedName>
        <fullName evidence="4">Mitochondrial nucleoid factor 1</fullName>
    </submittedName>
</protein>
<dbReference type="WBParaSite" id="DME_0000556801-mRNA-1">
    <property type="protein sequence ID" value="DME_0000556801-mRNA-1"/>
    <property type="gene ID" value="DME_0000556801"/>
</dbReference>
<dbReference type="OrthoDB" id="16290at2759"/>
<dbReference type="EMBL" id="UYYG01001179">
    <property type="protein sequence ID" value="VDN59336.1"/>
    <property type="molecule type" value="Genomic_DNA"/>
</dbReference>
<evidence type="ECO:0000313" key="2">
    <source>
        <dbReference type="Proteomes" id="UP000038040"/>
    </source>
</evidence>
<reference evidence="4" key="1">
    <citation type="submission" date="2017-02" db="UniProtKB">
        <authorList>
            <consortium name="WormBaseParasite"/>
        </authorList>
    </citation>
    <scope>IDENTIFICATION</scope>
</reference>
<dbReference type="AlphaFoldDB" id="A0A0N4UDZ0"/>
<organism evidence="2 4">
    <name type="scientific">Dracunculus medinensis</name>
    <name type="common">Guinea worm</name>
    <dbReference type="NCBI Taxonomy" id="318479"/>
    <lineage>
        <taxon>Eukaryota</taxon>
        <taxon>Metazoa</taxon>
        <taxon>Ecdysozoa</taxon>
        <taxon>Nematoda</taxon>
        <taxon>Chromadorea</taxon>
        <taxon>Rhabditida</taxon>
        <taxon>Spirurina</taxon>
        <taxon>Dracunculoidea</taxon>
        <taxon>Dracunculidae</taxon>
        <taxon>Dracunculus</taxon>
    </lineage>
</organism>
<gene>
    <name evidence="1" type="ORF">DME_LOCUS9309</name>
</gene>
<name>A0A0N4UDZ0_DRAME</name>